<proteinExistence type="inferred from homology"/>
<dbReference type="CDD" id="cd06171">
    <property type="entry name" value="Sigma70_r4"/>
    <property type="match status" value="1"/>
</dbReference>
<comment type="subunit">
    <text evidence="6">Interacts transiently with the RNA polymerase catalytic core.</text>
</comment>
<feature type="domain" description="RNA polymerase sigma-70" evidence="8">
    <location>
        <begin position="193"/>
        <end position="206"/>
    </location>
</feature>
<dbReference type="InterPro" id="IPR007127">
    <property type="entry name" value="RNA_pol_sigma_70_r1_1"/>
</dbReference>
<dbReference type="GO" id="GO:0006352">
    <property type="term" value="P:DNA-templated transcription initiation"/>
    <property type="evidence" value="ECO:0007669"/>
    <property type="project" value="UniProtKB-UniRule"/>
</dbReference>
<sequence>MEKKKATKQAETEKNNGAESHVLDDAVKQSIIKDLTEKAGGKGKKTLSYTDVSNRLGDIDLDKDQMDEIYDALIGKGIEIVMENEPDDLDLMEIDDEDVDDPEVDAVIAENPEAKEIDLEATISKNIAVDDPVRMYLKEIGKVPLLTAQEEIDLAKRMEAGDEYAKQKLCEANLRLVVSIAKKYVGRGMLFLDLIQEGNLGLIKAVDKFDWTKGYKFSTYATWWIRQAITRSIADQARTIRIPVHMVETINKLIRVSRQLLQEEGREPTPDEIAEEMGISVEKVREILKIAQEPVSLETPIGEEEDSHLGDFIPDDDAPAPAEAAAFSMLKEQLVDVLGTLTEREQKVLKLRFGLEDGRARTLEEVGKKFDVTRERIRQIEAKALRKLRHPTRSKKLKDYLE</sequence>
<dbReference type="GO" id="GO:0003677">
    <property type="term" value="F:DNA binding"/>
    <property type="evidence" value="ECO:0007669"/>
    <property type="project" value="UniProtKB-UniRule"/>
</dbReference>
<evidence type="ECO:0000256" key="7">
    <source>
        <dbReference type="SAM" id="MobiDB-lite"/>
    </source>
</evidence>
<dbReference type="RefSeq" id="WP_249286706.1">
    <property type="nucleotide sequence ID" value="NZ_JACRWC010000056.1"/>
</dbReference>
<gene>
    <name evidence="10" type="primary">rpoD</name>
    <name evidence="6" type="synonym">sigA</name>
    <name evidence="10" type="ORF">H8876_04500</name>
</gene>
<dbReference type="PROSITE" id="PS00715">
    <property type="entry name" value="SIGMA70_1"/>
    <property type="match status" value="1"/>
</dbReference>
<feature type="domain" description="RNA polymerase sigma-70" evidence="9">
    <location>
        <begin position="362"/>
        <end position="388"/>
    </location>
</feature>
<dbReference type="Pfam" id="PF00140">
    <property type="entry name" value="Sigma70_r1_2"/>
    <property type="match status" value="1"/>
</dbReference>
<keyword evidence="2 6" id="KW-0805">Transcription regulation</keyword>
<dbReference type="InterPro" id="IPR050239">
    <property type="entry name" value="Sigma-70_RNA_pol_init_factors"/>
</dbReference>
<dbReference type="InterPro" id="IPR007624">
    <property type="entry name" value="RNA_pol_sigma70_r3"/>
</dbReference>
<dbReference type="NCBIfam" id="TIGR02393">
    <property type="entry name" value="RpoD_Cterm"/>
    <property type="match status" value="1"/>
</dbReference>
<evidence type="ECO:0000313" key="10">
    <source>
        <dbReference type="EMBL" id="MBC5999253.1"/>
    </source>
</evidence>
<dbReference type="InterPro" id="IPR012760">
    <property type="entry name" value="RNA_pol_sigma_RpoD_C"/>
</dbReference>
<name>A0A923NC03_9FIRM</name>
<dbReference type="NCBIfam" id="NF006666">
    <property type="entry name" value="PRK09210.1"/>
    <property type="match status" value="1"/>
</dbReference>
<dbReference type="FunFam" id="1.10.601.10:FF:000001">
    <property type="entry name" value="RNA polymerase sigma factor SigA"/>
    <property type="match status" value="1"/>
</dbReference>
<protein>
    <recommendedName>
        <fullName evidence="6">RNA polymerase sigma factor SigA</fullName>
    </recommendedName>
</protein>
<dbReference type="Gene3D" id="1.10.601.10">
    <property type="entry name" value="RNA Polymerase Primary Sigma Factor"/>
    <property type="match status" value="2"/>
</dbReference>
<dbReference type="Gene3D" id="1.10.10.10">
    <property type="entry name" value="Winged helix-like DNA-binding domain superfamily/Winged helix DNA-binding domain"/>
    <property type="match status" value="2"/>
</dbReference>
<dbReference type="InterPro" id="IPR007630">
    <property type="entry name" value="RNA_pol_sigma70_r4"/>
</dbReference>
<dbReference type="InterPro" id="IPR042189">
    <property type="entry name" value="RNA_pol_sigma_70_r1_1_sf"/>
</dbReference>
<evidence type="ECO:0000259" key="9">
    <source>
        <dbReference type="PROSITE" id="PS00716"/>
    </source>
</evidence>
<organism evidence="10 11">
    <name type="scientific">Lentihominibacter faecis</name>
    <dbReference type="NCBI Taxonomy" id="2764712"/>
    <lineage>
        <taxon>Bacteria</taxon>
        <taxon>Bacillati</taxon>
        <taxon>Bacillota</taxon>
        <taxon>Clostridia</taxon>
        <taxon>Peptostreptococcales</taxon>
        <taxon>Anaerovoracaceae</taxon>
        <taxon>Lentihominibacter</taxon>
    </lineage>
</organism>
<keyword evidence="11" id="KW-1185">Reference proteome</keyword>
<dbReference type="InterPro" id="IPR036388">
    <property type="entry name" value="WH-like_DNA-bd_sf"/>
</dbReference>
<dbReference type="GO" id="GO:0005737">
    <property type="term" value="C:cytoplasm"/>
    <property type="evidence" value="ECO:0007669"/>
    <property type="project" value="UniProtKB-SubCell"/>
</dbReference>
<dbReference type="InterPro" id="IPR028630">
    <property type="entry name" value="Sigma70_RpoD"/>
</dbReference>
<dbReference type="HAMAP" id="MF_00963">
    <property type="entry name" value="Sigma70_RpoD_SigA"/>
    <property type="match status" value="1"/>
</dbReference>
<dbReference type="Pfam" id="PF04539">
    <property type="entry name" value="Sigma70_r3"/>
    <property type="match status" value="1"/>
</dbReference>
<evidence type="ECO:0000256" key="6">
    <source>
        <dbReference type="HAMAP-Rule" id="MF_00963"/>
    </source>
</evidence>
<dbReference type="GO" id="GO:0016987">
    <property type="term" value="F:sigma factor activity"/>
    <property type="evidence" value="ECO:0007669"/>
    <property type="project" value="UniProtKB-UniRule"/>
</dbReference>
<dbReference type="FunFam" id="1.10.10.10:FF:000002">
    <property type="entry name" value="RNA polymerase sigma factor SigA"/>
    <property type="match status" value="1"/>
</dbReference>
<dbReference type="SUPFAM" id="SSF88659">
    <property type="entry name" value="Sigma3 and sigma4 domains of RNA polymerase sigma factors"/>
    <property type="match status" value="2"/>
</dbReference>
<dbReference type="InterPro" id="IPR007627">
    <property type="entry name" value="RNA_pol_sigma70_r2"/>
</dbReference>
<dbReference type="AlphaFoldDB" id="A0A923NC03"/>
<comment type="subcellular location">
    <subcellularLocation>
        <location evidence="6">Cytoplasm</location>
    </subcellularLocation>
</comment>
<keyword evidence="3 6" id="KW-0731">Sigma factor</keyword>
<keyword evidence="1 6" id="KW-0963">Cytoplasm</keyword>
<feature type="short sequence motif" description="Interaction with polymerase core subunit RpoC" evidence="6">
    <location>
        <begin position="193"/>
        <end position="196"/>
    </location>
</feature>
<dbReference type="Pfam" id="PF03979">
    <property type="entry name" value="Sigma70_r1_1"/>
    <property type="match status" value="1"/>
</dbReference>
<evidence type="ECO:0000259" key="8">
    <source>
        <dbReference type="PROSITE" id="PS00715"/>
    </source>
</evidence>
<feature type="region of interest" description="Sigma-70 factor domain-2" evidence="6">
    <location>
        <begin position="169"/>
        <end position="239"/>
    </location>
</feature>
<comment type="function">
    <text evidence="6">Sigma factors are initiation factors that promote the attachment of RNA polymerase to specific initiation sites and are then released. This sigma factor is the primary sigma factor during exponential growth.</text>
</comment>
<dbReference type="Pfam" id="PF04545">
    <property type="entry name" value="Sigma70_r4"/>
    <property type="match status" value="1"/>
</dbReference>
<evidence type="ECO:0000256" key="3">
    <source>
        <dbReference type="ARBA" id="ARBA00023082"/>
    </source>
</evidence>
<evidence type="ECO:0000256" key="1">
    <source>
        <dbReference type="ARBA" id="ARBA00022490"/>
    </source>
</evidence>
<evidence type="ECO:0000256" key="4">
    <source>
        <dbReference type="ARBA" id="ARBA00023125"/>
    </source>
</evidence>
<feature type="region of interest" description="Disordered" evidence="7">
    <location>
        <begin position="1"/>
        <end position="23"/>
    </location>
</feature>
<dbReference type="InterPro" id="IPR000943">
    <property type="entry name" value="RNA_pol_sigma70"/>
</dbReference>
<evidence type="ECO:0000313" key="11">
    <source>
        <dbReference type="Proteomes" id="UP000644115"/>
    </source>
</evidence>
<dbReference type="EMBL" id="JACRWC010000056">
    <property type="protein sequence ID" value="MBC5999253.1"/>
    <property type="molecule type" value="Genomic_DNA"/>
</dbReference>
<dbReference type="InterPro" id="IPR014284">
    <property type="entry name" value="RNA_pol_sigma-70_dom"/>
</dbReference>
<accession>A0A923NC03</accession>
<dbReference type="Pfam" id="PF04542">
    <property type="entry name" value="Sigma70_r2"/>
    <property type="match status" value="1"/>
</dbReference>
<comment type="similarity">
    <text evidence="6">Belongs to the sigma-70 factor family. RpoD/SigA subfamily.</text>
</comment>
<reference evidence="10" key="1">
    <citation type="submission" date="2020-08" db="EMBL/GenBank/DDBJ databases">
        <authorList>
            <person name="Liu C."/>
            <person name="Sun Q."/>
        </authorList>
    </citation>
    <scope>NUCLEOTIDE SEQUENCE</scope>
    <source>
        <strain evidence="10">BX16</strain>
    </source>
</reference>
<dbReference type="PROSITE" id="PS00716">
    <property type="entry name" value="SIGMA70_2"/>
    <property type="match status" value="1"/>
</dbReference>
<dbReference type="SUPFAM" id="SSF88946">
    <property type="entry name" value="Sigma2 domain of RNA polymerase sigma factors"/>
    <property type="match status" value="1"/>
</dbReference>
<evidence type="ECO:0000256" key="2">
    <source>
        <dbReference type="ARBA" id="ARBA00023015"/>
    </source>
</evidence>
<feature type="DNA-binding region" description="H-T-H motif" evidence="6">
    <location>
        <begin position="363"/>
        <end position="382"/>
    </location>
</feature>
<keyword evidence="4 6" id="KW-0238">DNA-binding</keyword>
<dbReference type="NCBIfam" id="TIGR02937">
    <property type="entry name" value="sigma70-ECF"/>
    <property type="match status" value="1"/>
</dbReference>
<feature type="region of interest" description="Sigma-70 factor domain-3" evidence="6">
    <location>
        <begin position="248"/>
        <end position="324"/>
    </location>
</feature>
<dbReference type="FunFam" id="1.10.10.10:FF:000004">
    <property type="entry name" value="RNA polymerase sigma factor SigA"/>
    <property type="match status" value="1"/>
</dbReference>
<feature type="region of interest" description="Sigma-70 factor domain-4" evidence="6">
    <location>
        <begin position="337"/>
        <end position="390"/>
    </location>
</feature>
<keyword evidence="5 6" id="KW-0804">Transcription</keyword>
<comment type="caution">
    <text evidence="10">The sequence shown here is derived from an EMBL/GenBank/DDBJ whole genome shotgun (WGS) entry which is preliminary data.</text>
</comment>
<dbReference type="PRINTS" id="PR00046">
    <property type="entry name" value="SIGMA70FCT"/>
</dbReference>
<dbReference type="PANTHER" id="PTHR30603">
    <property type="entry name" value="RNA POLYMERASE SIGMA FACTOR RPO"/>
    <property type="match status" value="1"/>
</dbReference>
<dbReference type="PANTHER" id="PTHR30603:SF60">
    <property type="entry name" value="RNA POLYMERASE SIGMA FACTOR RPOD"/>
    <property type="match status" value="1"/>
</dbReference>
<dbReference type="Gene3D" id="1.10.220.120">
    <property type="entry name" value="Sigma-70 factor, region 1.1"/>
    <property type="match status" value="1"/>
</dbReference>
<dbReference type="Proteomes" id="UP000644115">
    <property type="component" value="Unassembled WGS sequence"/>
</dbReference>
<dbReference type="InterPro" id="IPR013324">
    <property type="entry name" value="RNA_pol_sigma_r3/r4-like"/>
</dbReference>
<dbReference type="InterPro" id="IPR009042">
    <property type="entry name" value="RNA_pol_sigma70_r1_2"/>
</dbReference>
<evidence type="ECO:0000256" key="5">
    <source>
        <dbReference type="ARBA" id="ARBA00023163"/>
    </source>
</evidence>
<dbReference type="InterPro" id="IPR013325">
    <property type="entry name" value="RNA_pol_sigma_r2"/>
</dbReference>